<keyword evidence="2" id="KW-0732">Signal</keyword>
<protein>
    <submittedName>
        <fullName evidence="4">YMGG-like Gly-zipper</fullName>
    </submittedName>
</protein>
<proteinExistence type="predicted"/>
<dbReference type="InterPro" id="IPR027367">
    <property type="entry name" value="Gly-zipper_YMGG"/>
</dbReference>
<evidence type="ECO:0000313" key="4">
    <source>
        <dbReference type="EMBL" id="SDM93145.1"/>
    </source>
</evidence>
<feature type="region of interest" description="Disordered" evidence="1">
    <location>
        <begin position="72"/>
        <end position="103"/>
    </location>
</feature>
<feature type="compositionally biased region" description="Low complexity" evidence="1">
    <location>
        <begin position="81"/>
        <end position="103"/>
    </location>
</feature>
<feature type="chain" id="PRO_5011598034" evidence="2">
    <location>
        <begin position="36"/>
        <end position="159"/>
    </location>
</feature>
<gene>
    <name evidence="4" type="ORF">SAMN05421813_12926</name>
</gene>
<dbReference type="PROSITE" id="PS51257">
    <property type="entry name" value="PROKAR_LIPOPROTEIN"/>
    <property type="match status" value="1"/>
</dbReference>
<evidence type="ECO:0000259" key="3">
    <source>
        <dbReference type="Pfam" id="PF13441"/>
    </source>
</evidence>
<feature type="signal peptide" evidence="2">
    <location>
        <begin position="1"/>
        <end position="35"/>
    </location>
</feature>
<keyword evidence="5" id="KW-1185">Reference proteome</keyword>
<feature type="domain" description="YMGG-like Gly-zipper" evidence="3">
    <location>
        <begin position="105"/>
        <end position="148"/>
    </location>
</feature>
<sequence>MYYNNRFNAVNKKIMRNILIMFAFAGIISACNGNASETAKIDQDSIRMVQQLDSFKRVATADSMAAIAAASAATQRRNNISSTRSSTGTSTQTSTTTTQKKGWSSAAKGAVIGGVVGAGTGILVDKKDGRGAAIGGVVGAGAGYVIGREQDKKSGRVDQ</sequence>
<organism evidence="4 5">
    <name type="scientific">Daejeonella rubra</name>
    <dbReference type="NCBI Taxonomy" id="990371"/>
    <lineage>
        <taxon>Bacteria</taxon>
        <taxon>Pseudomonadati</taxon>
        <taxon>Bacteroidota</taxon>
        <taxon>Sphingobacteriia</taxon>
        <taxon>Sphingobacteriales</taxon>
        <taxon>Sphingobacteriaceae</taxon>
        <taxon>Daejeonella</taxon>
    </lineage>
</organism>
<dbReference type="Proteomes" id="UP000199226">
    <property type="component" value="Unassembled WGS sequence"/>
</dbReference>
<dbReference type="AlphaFoldDB" id="A0A1G9XA04"/>
<reference evidence="5" key="1">
    <citation type="submission" date="2016-10" db="EMBL/GenBank/DDBJ databases">
        <authorList>
            <person name="Varghese N."/>
            <person name="Submissions S."/>
        </authorList>
    </citation>
    <scope>NUCLEOTIDE SEQUENCE [LARGE SCALE GENOMIC DNA]</scope>
    <source>
        <strain evidence="5">DSM 24536</strain>
    </source>
</reference>
<evidence type="ECO:0000313" key="5">
    <source>
        <dbReference type="Proteomes" id="UP000199226"/>
    </source>
</evidence>
<dbReference type="EMBL" id="FNHH01000029">
    <property type="protein sequence ID" value="SDM93145.1"/>
    <property type="molecule type" value="Genomic_DNA"/>
</dbReference>
<name>A0A1G9XA04_9SPHI</name>
<dbReference type="Pfam" id="PF13441">
    <property type="entry name" value="Gly-zipper_YMGG"/>
    <property type="match status" value="1"/>
</dbReference>
<dbReference type="STRING" id="990371.SAMN05421813_12926"/>
<evidence type="ECO:0000256" key="2">
    <source>
        <dbReference type="SAM" id="SignalP"/>
    </source>
</evidence>
<evidence type="ECO:0000256" key="1">
    <source>
        <dbReference type="SAM" id="MobiDB-lite"/>
    </source>
</evidence>
<accession>A0A1G9XA04</accession>